<feature type="compositionally biased region" description="Polar residues" evidence="1">
    <location>
        <begin position="242"/>
        <end position="265"/>
    </location>
</feature>
<feature type="region of interest" description="Disordered" evidence="1">
    <location>
        <begin position="401"/>
        <end position="425"/>
    </location>
</feature>
<name>A0A210PWB5_MIZYE</name>
<protein>
    <recommendedName>
        <fullName evidence="4">SH2 domain-containing protein</fullName>
    </recommendedName>
</protein>
<accession>A0A210PWB5</accession>
<feature type="region of interest" description="Disordered" evidence="1">
    <location>
        <begin position="242"/>
        <end position="269"/>
    </location>
</feature>
<dbReference type="SUPFAM" id="SSF55550">
    <property type="entry name" value="SH2 domain"/>
    <property type="match status" value="1"/>
</dbReference>
<reference evidence="2 3" key="1">
    <citation type="journal article" date="2017" name="Nat. Ecol. Evol.">
        <title>Scallop genome provides insights into evolution of bilaterian karyotype and development.</title>
        <authorList>
            <person name="Wang S."/>
            <person name="Zhang J."/>
            <person name="Jiao W."/>
            <person name="Li J."/>
            <person name="Xun X."/>
            <person name="Sun Y."/>
            <person name="Guo X."/>
            <person name="Huan P."/>
            <person name="Dong B."/>
            <person name="Zhang L."/>
            <person name="Hu X."/>
            <person name="Sun X."/>
            <person name="Wang J."/>
            <person name="Zhao C."/>
            <person name="Wang Y."/>
            <person name="Wang D."/>
            <person name="Huang X."/>
            <person name="Wang R."/>
            <person name="Lv J."/>
            <person name="Li Y."/>
            <person name="Zhang Z."/>
            <person name="Liu B."/>
            <person name="Lu W."/>
            <person name="Hui Y."/>
            <person name="Liang J."/>
            <person name="Zhou Z."/>
            <person name="Hou R."/>
            <person name="Li X."/>
            <person name="Liu Y."/>
            <person name="Li H."/>
            <person name="Ning X."/>
            <person name="Lin Y."/>
            <person name="Zhao L."/>
            <person name="Xing Q."/>
            <person name="Dou J."/>
            <person name="Li Y."/>
            <person name="Mao J."/>
            <person name="Guo H."/>
            <person name="Dou H."/>
            <person name="Li T."/>
            <person name="Mu C."/>
            <person name="Jiang W."/>
            <person name="Fu Q."/>
            <person name="Fu X."/>
            <person name="Miao Y."/>
            <person name="Liu J."/>
            <person name="Yu Q."/>
            <person name="Li R."/>
            <person name="Liao H."/>
            <person name="Li X."/>
            <person name="Kong Y."/>
            <person name="Jiang Z."/>
            <person name="Chourrout D."/>
            <person name="Li R."/>
            <person name="Bao Z."/>
        </authorList>
    </citation>
    <scope>NUCLEOTIDE SEQUENCE [LARGE SCALE GENOMIC DNA]</scope>
    <source>
        <strain evidence="2 3">PY_sf001</strain>
    </source>
</reference>
<dbReference type="AlphaFoldDB" id="A0A210PWB5"/>
<feature type="region of interest" description="Disordered" evidence="1">
    <location>
        <begin position="178"/>
        <end position="227"/>
    </location>
</feature>
<dbReference type="OrthoDB" id="6097814at2759"/>
<dbReference type="Gene3D" id="3.30.505.10">
    <property type="entry name" value="SH2 domain"/>
    <property type="match status" value="1"/>
</dbReference>
<comment type="caution">
    <text evidence="2">The sequence shown here is derived from an EMBL/GenBank/DDBJ whole genome shotgun (WGS) entry which is preliminary data.</text>
</comment>
<dbReference type="Proteomes" id="UP000242188">
    <property type="component" value="Unassembled WGS sequence"/>
</dbReference>
<organism evidence="2 3">
    <name type="scientific">Mizuhopecten yessoensis</name>
    <name type="common">Japanese scallop</name>
    <name type="synonym">Patinopecten yessoensis</name>
    <dbReference type="NCBI Taxonomy" id="6573"/>
    <lineage>
        <taxon>Eukaryota</taxon>
        <taxon>Metazoa</taxon>
        <taxon>Spiralia</taxon>
        <taxon>Lophotrochozoa</taxon>
        <taxon>Mollusca</taxon>
        <taxon>Bivalvia</taxon>
        <taxon>Autobranchia</taxon>
        <taxon>Pteriomorphia</taxon>
        <taxon>Pectinida</taxon>
        <taxon>Pectinoidea</taxon>
        <taxon>Pectinidae</taxon>
        <taxon>Mizuhopecten</taxon>
    </lineage>
</organism>
<gene>
    <name evidence="2" type="ORF">KP79_PYT04937</name>
</gene>
<dbReference type="InterPro" id="IPR036860">
    <property type="entry name" value="SH2_dom_sf"/>
</dbReference>
<evidence type="ECO:0000313" key="3">
    <source>
        <dbReference type="Proteomes" id="UP000242188"/>
    </source>
</evidence>
<evidence type="ECO:0000256" key="1">
    <source>
        <dbReference type="SAM" id="MobiDB-lite"/>
    </source>
</evidence>
<keyword evidence="3" id="KW-1185">Reference proteome</keyword>
<evidence type="ECO:0008006" key="4">
    <source>
        <dbReference type="Google" id="ProtNLM"/>
    </source>
</evidence>
<feature type="compositionally biased region" description="Polar residues" evidence="1">
    <location>
        <begin position="178"/>
        <end position="196"/>
    </location>
</feature>
<dbReference type="STRING" id="6573.A0A210PWB5"/>
<sequence length="558" mass="62457">MLDLKFSLLPGNLLVPSALLDNTSLLAIKLCILPSGVGNGFCPQAGPYQGRVGNGYWTQAGPYKGREGNWLWPQAGPYHGRVGNGYCPQAGPYQGREGNRFCPQAGPYHGRVGNGYCTQAGPNQDDHLRRKSLSTSEEEMYIGIPGNRTPVEHSGTEQPSLIVDDHIDPYRETQNFLIQSRPNSTRSQHTQSSPQTEQRDAEPVKPHGPEGNPTQMTIHPRHSPDGSLEKFDVQLVRQGSNQRWTCELKPSQTSKSHSRSPSIDTLDTDVTYDSHRQARDRNRPTVPLTLESAGTLQPTERWPNTDPSYKTTFNEDRRLPYCGDDNTLVKEISSPVGEELCRHIGQRVTYVENPVYMADQPFRSTNNLTSSVNTQNMLGYSGEMEPSRPGVHMNTVVGRSMSQSAPDIRQVTPFPPQTTRRPTVFPNKLKTRGHACVVHGYFNIHDEKAIEDAKKRLETDGEDGNWLVTLAIRQPMHSICLHVRLQNKTNSFPINNLKGERISIDTTNKKSFKCLCKLINYYTVKKTLPNQKVKLAKAFQLQQRGSGVYDSCTEVSHL</sequence>
<evidence type="ECO:0000313" key="2">
    <source>
        <dbReference type="EMBL" id="OWF40765.1"/>
    </source>
</evidence>
<dbReference type="EMBL" id="NEDP02005447">
    <property type="protein sequence ID" value="OWF40765.1"/>
    <property type="molecule type" value="Genomic_DNA"/>
</dbReference>
<feature type="region of interest" description="Disordered" evidence="1">
    <location>
        <begin position="132"/>
        <end position="166"/>
    </location>
</feature>
<proteinExistence type="predicted"/>
<feature type="compositionally biased region" description="Basic and acidic residues" evidence="1">
    <location>
        <begin position="197"/>
        <end position="208"/>
    </location>
</feature>